<reference evidence="3 4" key="1">
    <citation type="submission" date="2019-10" db="EMBL/GenBank/DDBJ databases">
        <title>Dictyobacter vulcani sp. nov., within the class Ktedonobacteria, isolated from soil of volcanic Mt. Zao.</title>
        <authorList>
            <person name="Zheng Y."/>
            <person name="Wang C.M."/>
            <person name="Sakai Y."/>
            <person name="Abe K."/>
            <person name="Yokota A."/>
            <person name="Yabe S."/>
        </authorList>
    </citation>
    <scope>NUCLEOTIDE SEQUENCE [LARGE SCALE GENOMIC DNA]</scope>
    <source>
        <strain evidence="3 4">W12</strain>
    </source>
</reference>
<organism evidence="3 4">
    <name type="scientific">Dictyobacter vulcani</name>
    <dbReference type="NCBI Taxonomy" id="2607529"/>
    <lineage>
        <taxon>Bacteria</taxon>
        <taxon>Bacillati</taxon>
        <taxon>Chloroflexota</taxon>
        <taxon>Ktedonobacteria</taxon>
        <taxon>Ktedonobacterales</taxon>
        <taxon>Dictyobacteraceae</taxon>
        <taxon>Dictyobacter</taxon>
    </lineage>
</organism>
<dbReference type="Gene3D" id="3.40.50.980">
    <property type="match status" value="2"/>
</dbReference>
<dbReference type="FunFam" id="3.40.50.980:FF:000001">
    <property type="entry name" value="Non-ribosomal peptide synthetase"/>
    <property type="match status" value="1"/>
</dbReference>
<sequence length="466" mass="52129">MEPADPPQGRVYLLRCPESKNGGPTGAHRPFQDYIRWLARQDKAQAETFWRDLLKDFTAPTTFAVDQQTVGDVSGERKYAENSLTLSSAFTEQLQHFTRSQQLTMNTLIQGAWSLLLSHYSGQPDVIFGNIVSGRPADVQGIESMVGLFINTLPVRIHVAAHERVQDWLQALQSQQSEIRQYEYSSLAQVQSWSEVPTGQSLFESLFVFENYPVSLDVKDTDDMPPLAVHATRSVEQTNYPLTIAALPGQQLSLKLLYDCSRFDEETIVRMLGHLQTLLESFLQDPEQPVASVAMLTAQEYQQIVYEWNTTATEYPDQANIPGLFEEQVARTPEATAIIYADERISYAELNRRANQIAHYLQQQGVQPDTLVALCLERSVAMLVAILGILKAGAAYLPLDPTYPKERLALILENSQAQILLAQAALSESLPAFSGHCSTLKMRPRPLQSSRPRIRRVASAAITCSM</sequence>
<dbReference type="InterPro" id="IPR001242">
    <property type="entry name" value="Condensation_dom"/>
</dbReference>
<dbReference type="EMBL" id="BKZW01000002">
    <property type="protein sequence ID" value="GER90181.1"/>
    <property type="molecule type" value="Genomic_DNA"/>
</dbReference>
<dbReference type="GO" id="GO:0003824">
    <property type="term" value="F:catalytic activity"/>
    <property type="evidence" value="ECO:0007669"/>
    <property type="project" value="InterPro"/>
</dbReference>
<dbReference type="PANTHER" id="PTHR45527:SF1">
    <property type="entry name" value="FATTY ACID SYNTHASE"/>
    <property type="match status" value="1"/>
</dbReference>
<dbReference type="GO" id="GO:0008610">
    <property type="term" value="P:lipid biosynthetic process"/>
    <property type="evidence" value="ECO:0007669"/>
    <property type="project" value="UniProtKB-ARBA"/>
</dbReference>
<dbReference type="Gene3D" id="3.30.559.30">
    <property type="entry name" value="Nonribosomal peptide synthetase, condensation domain"/>
    <property type="match status" value="1"/>
</dbReference>
<dbReference type="SUPFAM" id="SSF52777">
    <property type="entry name" value="CoA-dependent acyltransferases"/>
    <property type="match status" value="1"/>
</dbReference>
<dbReference type="Pfam" id="PF00501">
    <property type="entry name" value="AMP-binding"/>
    <property type="match status" value="1"/>
</dbReference>
<keyword evidence="4" id="KW-1185">Reference proteome</keyword>
<proteinExistence type="predicted"/>
<feature type="domain" description="AMP-dependent synthetase/ligase" evidence="1">
    <location>
        <begin position="325"/>
        <end position="426"/>
    </location>
</feature>
<dbReference type="PANTHER" id="PTHR45527">
    <property type="entry name" value="NONRIBOSOMAL PEPTIDE SYNTHETASE"/>
    <property type="match status" value="1"/>
</dbReference>
<dbReference type="Proteomes" id="UP000326912">
    <property type="component" value="Unassembled WGS sequence"/>
</dbReference>
<accession>A0A5J4KUJ2</accession>
<evidence type="ECO:0000313" key="3">
    <source>
        <dbReference type="EMBL" id="GER90181.1"/>
    </source>
</evidence>
<evidence type="ECO:0000313" key="4">
    <source>
        <dbReference type="Proteomes" id="UP000326912"/>
    </source>
</evidence>
<dbReference type="Pfam" id="PF00668">
    <property type="entry name" value="Condensation"/>
    <property type="match status" value="1"/>
</dbReference>
<dbReference type="InterPro" id="IPR000873">
    <property type="entry name" value="AMP-dep_synth/lig_dom"/>
</dbReference>
<dbReference type="SUPFAM" id="SSF56801">
    <property type="entry name" value="Acetyl-CoA synthetase-like"/>
    <property type="match status" value="1"/>
</dbReference>
<evidence type="ECO:0008006" key="5">
    <source>
        <dbReference type="Google" id="ProtNLM"/>
    </source>
</evidence>
<protein>
    <recommendedName>
        <fullName evidence="5">Condensation domain-containing protein</fullName>
    </recommendedName>
</protein>
<dbReference type="GO" id="GO:0043041">
    <property type="term" value="P:amino acid activation for nonribosomal peptide biosynthetic process"/>
    <property type="evidence" value="ECO:0007669"/>
    <property type="project" value="TreeGrafter"/>
</dbReference>
<dbReference type="GO" id="GO:0044550">
    <property type="term" value="P:secondary metabolite biosynthetic process"/>
    <property type="evidence" value="ECO:0007669"/>
    <property type="project" value="TreeGrafter"/>
</dbReference>
<dbReference type="GO" id="GO:0005737">
    <property type="term" value="C:cytoplasm"/>
    <property type="evidence" value="ECO:0007669"/>
    <property type="project" value="TreeGrafter"/>
</dbReference>
<feature type="domain" description="Condensation" evidence="2">
    <location>
        <begin position="24"/>
        <end position="305"/>
    </location>
</feature>
<dbReference type="GO" id="GO:0031177">
    <property type="term" value="F:phosphopantetheine binding"/>
    <property type="evidence" value="ECO:0007669"/>
    <property type="project" value="TreeGrafter"/>
</dbReference>
<dbReference type="Gene3D" id="3.30.559.10">
    <property type="entry name" value="Chloramphenicol acetyltransferase-like domain"/>
    <property type="match status" value="1"/>
</dbReference>
<evidence type="ECO:0000259" key="1">
    <source>
        <dbReference type="Pfam" id="PF00501"/>
    </source>
</evidence>
<dbReference type="AlphaFoldDB" id="A0A5J4KUJ2"/>
<gene>
    <name evidence="3" type="ORF">KDW_43430</name>
</gene>
<evidence type="ECO:0000259" key="2">
    <source>
        <dbReference type="Pfam" id="PF00668"/>
    </source>
</evidence>
<dbReference type="InterPro" id="IPR023213">
    <property type="entry name" value="CAT-like_dom_sf"/>
</dbReference>
<name>A0A5J4KUJ2_9CHLR</name>
<comment type="caution">
    <text evidence="3">The sequence shown here is derived from an EMBL/GenBank/DDBJ whole genome shotgun (WGS) entry which is preliminary data.</text>
</comment>